<name>D2A036_TRICA</name>
<dbReference type="GO" id="GO:0060322">
    <property type="term" value="P:head development"/>
    <property type="evidence" value="ECO:0000315"/>
    <property type="project" value="iBB"/>
</dbReference>
<accession>D2A036</accession>
<dbReference type="PhylomeDB" id="D2A036"/>
<organism evidence="7 8">
    <name type="scientific">Tribolium castaneum</name>
    <name type="common">Red flour beetle</name>
    <dbReference type="NCBI Taxonomy" id="7070"/>
    <lineage>
        <taxon>Eukaryota</taxon>
        <taxon>Metazoa</taxon>
        <taxon>Ecdysozoa</taxon>
        <taxon>Arthropoda</taxon>
        <taxon>Hexapoda</taxon>
        <taxon>Insecta</taxon>
        <taxon>Pterygota</taxon>
        <taxon>Neoptera</taxon>
        <taxon>Endopterygota</taxon>
        <taxon>Coleoptera</taxon>
        <taxon>Polyphaga</taxon>
        <taxon>Cucujiformia</taxon>
        <taxon>Tenebrionidae</taxon>
        <taxon>Tenebrionidae incertae sedis</taxon>
        <taxon>Tribolium</taxon>
    </lineage>
</organism>
<keyword evidence="4 5" id="KW-0472">Membrane</keyword>
<evidence type="ECO:0000256" key="4">
    <source>
        <dbReference type="ARBA" id="ARBA00023136"/>
    </source>
</evidence>
<evidence type="ECO:0000256" key="1">
    <source>
        <dbReference type="ARBA" id="ARBA00004141"/>
    </source>
</evidence>
<feature type="transmembrane region" description="Helical" evidence="5">
    <location>
        <begin position="443"/>
        <end position="461"/>
    </location>
</feature>
<dbReference type="InterPro" id="IPR013057">
    <property type="entry name" value="AA_transpt_TM"/>
</dbReference>
<feature type="transmembrane region" description="Helical" evidence="5">
    <location>
        <begin position="400"/>
        <end position="422"/>
    </location>
</feature>
<feature type="domain" description="Amino acid transporter transmembrane" evidence="6">
    <location>
        <begin position="57"/>
        <end position="461"/>
    </location>
</feature>
<dbReference type="GO" id="GO:0005774">
    <property type="term" value="C:vacuolar membrane"/>
    <property type="evidence" value="ECO:0000318"/>
    <property type="project" value="GO_Central"/>
</dbReference>
<reference evidence="7 8" key="2">
    <citation type="journal article" date="2010" name="Nucleic Acids Res.">
        <title>BeetleBase in 2010: revisions to provide comprehensive genomic information for Tribolium castaneum.</title>
        <authorList>
            <person name="Kim H.S."/>
            <person name="Murphy T."/>
            <person name="Xia J."/>
            <person name="Caragea D."/>
            <person name="Park Y."/>
            <person name="Beeman R.W."/>
            <person name="Lorenzen M.D."/>
            <person name="Butcher S."/>
            <person name="Manak J.R."/>
            <person name="Brown S.J."/>
        </authorList>
    </citation>
    <scope>GENOME REANNOTATION</scope>
    <source>
        <strain evidence="7 8">Georgia GA2</strain>
    </source>
</reference>
<evidence type="ECO:0000313" key="7">
    <source>
        <dbReference type="EMBL" id="EFA02461.1"/>
    </source>
</evidence>
<dbReference type="GO" id="GO:0015179">
    <property type="term" value="F:L-amino acid transmembrane transporter activity"/>
    <property type="evidence" value="ECO:0000318"/>
    <property type="project" value="GO_Central"/>
</dbReference>
<dbReference type="OMA" id="AGFICTH"/>
<dbReference type="GO" id="GO:0003333">
    <property type="term" value="P:amino acid transmembrane transport"/>
    <property type="evidence" value="ECO:0000318"/>
    <property type="project" value="GO_Central"/>
</dbReference>
<feature type="transmembrane region" description="Helical" evidence="5">
    <location>
        <begin position="374"/>
        <end position="394"/>
    </location>
</feature>
<feature type="transmembrane region" description="Helical" evidence="5">
    <location>
        <begin position="288"/>
        <end position="311"/>
    </location>
</feature>
<sequence>MAENRKEKFASTYTVDNFNSTAELANNECNIPVSGADIITDKVYVPYDHRNVEHPNTFSGALMHICKSSLGTGILAIPSAVKAAGIIVGVVGTVLTGILCTHTIHLLIFASQEICKKAKLPMLGFAETAHAVFKYGPRHIQPFANFAKNFVDFCLLLTYCSGNAVYVVFITGNIQKVVNYYQESVADWPLQYYMLILLVPLTLCCQVRQLKHLVPFSIIANVTMVTAFLITLYYMFSGIGDIDMEERKLFNDISQFPLFFSTVIFAMEGIGTMLPIENTMIKQQFIGCPGVLNFAMAFVVTLYTLIGLFGYLRFGDKVSSNVIENLPTDEIAAQVARLCVATAVFFTFMLQFYVPCEITWRKVSSKIPKNYHNIAQIVMRTLLVLFITAIGAAVPKLDVIIGLVGSICLSTLGLFIPAAIDLTLNLGENGDFGVMKWRLWKDILIAILSWFALFSGSYYAIKELIEG</sequence>
<feature type="transmembrane region" description="Helical" evidence="5">
    <location>
        <begin position="83"/>
        <end position="110"/>
    </location>
</feature>
<dbReference type="KEGG" id="tca:664377"/>
<feature type="transmembrane region" description="Helical" evidence="5">
    <location>
        <begin position="190"/>
        <end position="207"/>
    </location>
</feature>
<evidence type="ECO:0000313" key="8">
    <source>
        <dbReference type="Proteomes" id="UP000007266"/>
    </source>
</evidence>
<dbReference type="eggNOG" id="KOG1304">
    <property type="taxonomic scope" value="Eukaryota"/>
</dbReference>
<evidence type="ECO:0000256" key="2">
    <source>
        <dbReference type="ARBA" id="ARBA00022692"/>
    </source>
</evidence>
<dbReference type="STRING" id="7070.D2A036"/>
<evidence type="ECO:0000259" key="6">
    <source>
        <dbReference type="Pfam" id="PF01490"/>
    </source>
</evidence>
<feature type="transmembrane region" description="Helical" evidence="5">
    <location>
        <begin position="256"/>
        <end position="276"/>
    </location>
</feature>
<dbReference type="HOGENOM" id="CLU_009646_0_1_1"/>
<dbReference type="PANTHER" id="PTHR22950">
    <property type="entry name" value="AMINO ACID TRANSPORTER"/>
    <property type="match status" value="1"/>
</dbReference>
<keyword evidence="8" id="KW-1185">Reference proteome</keyword>
<comment type="subcellular location">
    <subcellularLocation>
        <location evidence="1">Membrane</location>
        <topology evidence="1">Multi-pass membrane protein</topology>
    </subcellularLocation>
</comment>
<keyword evidence="2 5" id="KW-0812">Transmembrane</keyword>
<dbReference type="PANTHER" id="PTHR22950:SF494">
    <property type="entry name" value="GH04538P"/>
    <property type="match status" value="1"/>
</dbReference>
<evidence type="ECO:0000256" key="5">
    <source>
        <dbReference type="SAM" id="Phobius"/>
    </source>
</evidence>
<keyword evidence="3 5" id="KW-1133">Transmembrane helix</keyword>
<feature type="transmembrane region" description="Helical" evidence="5">
    <location>
        <begin position="150"/>
        <end position="170"/>
    </location>
</feature>
<protein>
    <submittedName>
        <fullName evidence="7">Proton-coupled amino acid transporter 4-like Protein</fullName>
    </submittedName>
</protein>
<dbReference type="InParanoid" id="D2A036"/>
<dbReference type="AlphaFoldDB" id="D2A036"/>
<dbReference type="OrthoDB" id="1684102at2759"/>
<dbReference type="FunCoup" id="D2A036">
    <property type="interactions" value="6"/>
</dbReference>
<dbReference type="Pfam" id="PF01490">
    <property type="entry name" value="Aa_trans"/>
    <property type="match status" value="1"/>
</dbReference>
<dbReference type="EMBL" id="KQ971338">
    <property type="protein sequence ID" value="EFA02461.1"/>
    <property type="molecule type" value="Genomic_DNA"/>
</dbReference>
<feature type="transmembrane region" description="Helical" evidence="5">
    <location>
        <begin position="331"/>
        <end position="354"/>
    </location>
</feature>
<evidence type="ECO:0000256" key="3">
    <source>
        <dbReference type="ARBA" id="ARBA00022989"/>
    </source>
</evidence>
<reference evidence="7 8" key="1">
    <citation type="journal article" date="2008" name="Nature">
        <title>The genome of the model beetle and pest Tribolium castaneum.</title>
        <authorList>
            <consortium name="Tribolium Genome Sequencing Consortium"/>
            <person name="Richards S."/>
            <person name="Gibbs R.A."/>
            <person name="Weinstock G.M."/>
            <person name="Brown S.J."/>
            <person name="Denell R."/>
            <person name="Beeman R.W."/>
            <person name="Gibbs R."/>
            <person name="Beeman R.W."/>
            <person name="Brown S.J."/>
            <person name="Bucher G."/>
            <person name="Friedrich M."/>
            <person name="Grimmelikhuijzen C.J."/>
            <person name="Klingler M."/>
            <person name="Lorenzen M."/>
            <person name="Richards S."/>
            <person name="Roth S."/>
            <person name="Schroder R."/>
            <person name="Tautz D."/>
            <person name="Zdobnov E.M."/>
            <person name="Muzny D."/>
            <person name="Gibbs R.A."/>
            <person name="Weinstock G.M."/>
            <person name="Attaway T."/>
            <person name="Bell S."/>
            <person name="Buhay C.J."/>
            <person name="Chandrabose M.N."/>
            <person name="Chavez D."/>
            <person name="Clerk-Blankenburg K.P."/>
            <person name="Cree A."/>
            <person name="Dao M."/>
            <person name="Davis C."/>
            <person name="Chacko J."/>
            <person name="Dinh H."/>
            <person name="Dugan-Rocha S."/>
            <person name="Fowler G."/>
            <person name="Garner T.T."/>
            <person name="Garnes J."/>
            <person name="Gnirke A."/>
            <person name="Hawes A."/>
            <person name="Hernandez J."/>
            <person name="Hines S."/>
            <person name="Holder M."/>
            <person name="Hume J."/>
            <person name="Jhangiani S.N."/>
            <person name="Joshi V."/>
            <person name="Khan Z.M."/>
            <person name="Jackson L."/>
            <person name="Kovar C."/>
            <person name="Kowis A."/>
            <person name="Lee S."/>
            <person name="Lewis L.R."/>
            <person name="Margolis J."/>
            <person name="Morgan M."/>
            <person name="Nazareth L.V."/>
            <person name="Nguyen N."/>
            <person name="Okwuonu G."/>
            <person name="Parker D."/>
            <person name="Richards S."/>
            <person name="Ruiz S.J."/>
            <person name="Santibanez J."/>
            <person name="Savard J."/>
            <person name="Scherer S.E."/>
            <person name="Schneider B."/>
            <person name="Sodergren E."/>
            <person name="Tautz D."/>
            <person name="Vattahil S."/>
            <person name="Villasana D."/>
            <person name="White C.S."/>
            <person name="Wright R."/>
            <person name="Park Y."/>
            <person name="Beeman R.W."/>
            <person name="Lord J."/>
            <person name="Oppert B."/>
            <person name="Lorenzen M."/>
            <person name="Brown S."/>
            <person name="Wang L."/>
            <person name="Savard J."/>
            <person name="Tautz D."/>
            <person name="Richards S."/>
            <person name="Weinstock G."/>
            <person name="Gibbs R.A."/>
            <person name="Liu Y."/>
            <person name="Worley K."/>
            <person name="Weinstock G."/>
            <person name="Elsik C.G."/>
            <person name="Reese J.T."/>
            <person name="Elhaik E."/>
            <person name="Landan G."/>
            <person name="Graur D."/>
            <person name="Arensburger P."/>
            <person name="Atkinson P."/>
            <person name="Beeman R.W."/>
            <person name="Beidler J."/>
            <person name="Brown S.J."/>
            <person name="Demuth J.P."/>
            <person name="Drury D.W."/>
            <person name="Du Y.Z."/>
            <person name="Fujiwara H."/>
            <person name="Lorenzen M."/>
            <person name="Maselli V."/>
            <person name="Osanai M."/>
            <person name="Park Y."/>
            <person name="Robertson H.M."/>
            <person name="Tu Z."/>
            <person name="Wang J.J."/>
            <person name="Wang S."/>
            <person name="Richards S."/>
            <person name="Song H."/>
            <person name="Zhang L."/>
            <person name="Sodergren E."/>
            <person name="Werner D."/>
            <person name="Stanke M."/>
            <person name="Morgenstern B."/>
            <person name="Solovyev V."/>
            <person name="Kosarev P."/>
            <person name="Brown G."/>
            <person name="Chen H.C."/>
            <person name="Ermolaeva O."/>
            <person name="Hlavina W."/>
            <person name="Kapustin Y."/>
            <person name="Kiryutin B."/>
            <person name="Kitts P."/>
            <person name="Maglott D."/>
            <person name="Pruitt K."/>
            <person name="Sapojnikov V."/>
            <person name="Souvorov A."/>
            <person name="Mackey A.J."/>
            <person name="Waterhouse R.M."/>
            <person name="Wyder S."/>
            <person name="Zdobnov E.M."/>
            <person name="Zdobnov E.M."/>
            <person name="Wyder S."/>
            <person name="Kriventseva E.V."/>
            <person name="Kadowaki T."/>
            <person name="Bork P."/>
            <person name="Aranda M."/>
            <person name="Bao R."/>
            <person name="Beermann A."/>
            <person name="Berns N."/>
            <person name="Bolognesi R."/>
            <person name="Bonneton F."/>
            <person name="Bopp D."/>
            <person name="Brown S.J."/>
            <person name="Bucher G."/>
            <person name="Butts T."/>
            <person name="Chaumot A."/>
            <person name="Denell R.E."/>
            <person name="Ferrier D.E."/>
            <person name="Friedrich M."/>
            <person name="Gordon C.M."/>
            <person name="Jindra M."/>
            <person name="Klingler M."/>
            <person name="Lan Q."/>
            <person name="Lattorff H.M."/>
            <person name="Laudet V."/>
            <person name="von Levetsow C."/>
            <person name="Liu Z."/>
            <person name="Lutz R."/>
            <person name="Lynch J.A."/>
            <person name="da Fonseca R.N."/>
            <person name="Posnien N."/>
            <person name="Reuter R."/>
            <person name="Roth S."/>
            <person name="Savard J."/>
            <person name="Schinko J.B."/>
            <person name="Schmitt C."/>
            <person name="Schoppmeier M."/>
            <person name="Schroder R."/>
            <person name="Shippy T.D."/>
            <person name="Simonnet F."/>
            <person name="Marques-Souza H."/>
            <person name="Tautz D."/>
            <person name="Tomoyasu Y."/>
            <person name="Trauner J."/>
            <person name="Van der Zee M."/>
            <person name="Vervoort M."/>
            <person name="Wittkopp N."/>
            <person name="Wimmer E.A."/>
            <person name="Yang X."/>
            <person name="Jones A.K."/>
            <person name="Sattelle D.B."/>
            <person name="Ebert P.R."/>
            <person name="Nelson D."/>
            <person name="Scott J.G."/>
            <person name="Beeman R.W."/>
            <person name="Muthukrishnan S."/>
            <person name="Kramer K.J."/>
            <person name="Arakane Y."/>
            <person name="Beeman R.W."/>
            <person name="Zhu Q."/>
            <person name="Hogenkamp D."/>
            <person name="Dixit R."/>
            <person name="Oppert B."/>
            <person name="Jiang H."/>
            <person name="Zou Z."/>
            <person name="Marshall J."/>
            <person name="Elpidina E."/>
            <person name="Vinokurov K."/>
            <person name="Oppert C."/>
            <person name="Zou Z."/>
            <person name="Evans J."/>
            <person name="Lu Z."/>
            <person name="Zhao P."/>
            <person name="Sumathipala N."/>
            <person name="Altincicek B."/>
            <person name="Vilcinskas A."/>
            <person name="Williams M."/>
            <person name="Hultmark D."/>
            <person name="Hetru C."/>
            <person name="Jiang H."/>
            <person name="Grimmelikhuijzen C.J."/>
            <person name="Hauser F."/>
            <person name="Cazzamali G."/>
            <person name="Williamson M."/>
            <person name="Park Y."/>
            <person name="Li B."/>
            <person name="Tanaka Y."/>
            <person name="Predel R."/>
            <person name="Neupert S."/>
            <person name="Schachtner J."/>
            <person name="Verleyen P."/>
            <person name="Raible F."/>
            <person name="Bork P."/>
            <person name="Friedrich M."/>
            <person name="Walden K.K."/>
            <person name="Robertson H.M."/>
            <person name="Angeli S."/>
            <person name="Foret S."/>
            <person name="Bucher G."/>
            <person name="Schuetz S."/>
            <person name="Maleszka R."/>
            <person name="Wimmer E.A."/>
            <person name="Beeman R.W."/>
            <person name="Lorenzen M."/>
            <person name="Tomoyasu Y."/>
            <person name="Miller S.C."/>
            <person name="Grossmann D."/>
            <person name="Bucher G."/>
        </authorList>
    </citation>
    <scope>NUCLEOTIDE SEQUENCE [LARGE SCALE GENOMIC DNA]</scope>
    <source>
        <strain evidence="7 8">Georgia GA2</strain>
    </source>
</reference>
<feature type="transmembrane region" description="Helical" evidence="5">
    <location>
        <begin position="214"/>
        <end position="236"/>
    </location>
</feature>
<dbReference type="Proteomes" id="UP000007266">
    <property type="component" value="Linkage group 4"/>
</dbReference>
<proteinExistence type="predicted"/>
<gene>
    <name evidence="7" type="primary">AUGUSTUS-3.0.2_08149</name>
    <name evidence="7" type="ORF">TcasGA2_TC008149</name>
</gene>